<reference evidence="1 2" key="1">
    <citation type="submission" date="2019-02" db="EMBL/GenBank/DDBJ databases">
        <title>Deep-cultivation of Planctomycetes and their phenomic and genomic characterization uncovers novel biology.</title>
        <authorList>
            <person name="Wiegand S."/>
            <person name="Jogler M."/>
            <person name="Boedeker C."/>
            <person name="Pinto D."/>
            <person name="Vollmers J."/>
            <person name="Rivas-Marin E."/>
            <person name="Kohn T."/>
            <person name="Peeters S.H."/>
            <person name="Heuer A."/>
            <person name="Rast P."/>
            <person name="Oberbeckmann S."/>
            <person name="Bunk B."/>
            <person name="Jeske O."/>
            <person name="Meyerdierks A."/>
            <person name="Storesund J.E."/>
            <person name="Kallscheuer N."/>
            <person name="Luecker S."/>
            <person name="Lage O.M."/>
            <person name="Pohl T."/>
            <person name="Merkel B.J."/>
            <person name="Hornburger P."/>
            <person name="Mueller R.-W."/>
            <person name="Bruemmer F."/>
            <person name="Labrenz M."/>
            <person name="Spormann A.M."/>
            <person name="Op den Camp H."/>
            <person name="Overmann J."/>
            <person name="Amann R."/>
            <person name="Jetten M.S.M."/>
            <person name="Mascher T."/>
            <person name="Medema M.H."/>
            <person name="Devos D.P."/>
            <person name="Kaster A.-K."/>
            <person name="Ovreas L."/>
            <person name="Rohde M."/>
            <person name="Galperin M.Y."/>
            <person name="Jogler C."/>
        </authorList>
    </citation>
    <scope>NUCLEOTIDE SEQUENCE [LARGE SCALE GENOMIC DNA]</scope>
    <source>
        <strain evidence="1 2">KS4</strain>
    </source>
</reference>
<accession>A0A517YT62</accession>
<keyword evidence="2" id="KW-1185">Reference proteome</keyword>
<gene>
    <name evidence="1" type="ORF">KS4_14660</name>
</gene>
<dbReference type="Gene3D" id="1.50.10.20">
    <property type="match status" value="2"/>
</dbReference>
<evidence type="ECO:0000313" key="1">
    <source>
        <dbReference type="EMBL" id="QDU33420.1"/>
    </source>
</evidence>
<dbReference type="KEGG" id="pcor:KS4_14660"/>
<keyword evidence="1" id="KW-0808">Transferase</keyword>
<organism evidence="1 2">
    <name type="scientific">Poriferisphaera corsica</name>
    <dbReference type="NCBI Taxonomy" id="2528020"/>
    <lineage>
        <taxon>Bacteria</taxon>
        <taxon>Pseudomonadati</taxon>
        <taxon>Planctomycetota</taxon>
        <taxon>Phycisphaerae</taxon>
        <taxon>Phycisphaerales</taxon>
        <taxon>Phycisphaeraceae</taxon>
        <taxon>Poriferisphaera</taxon>
    </lineage>
</organism>
<proteinExistence type="predicted"/>
<dbReference type="AlphaFoldDB" id="A0A517YT62"/>
<name>A0A517YT62_9BACT</name>
<protein>
    <submittedName>
        <fullName evidence="1">Prenyltransferase and squalene oxidase repeat protein</fullName>
    </submittedName>
</protein>
<dbReference type="Proteomes" id="UP000317369">
    <property type="component" value="Chromosome"/>
</dbReference>
<dbReference type="SUPFAM" id="SSF48239">
    <property type="entry name" value="Terpenoid cyclases/Protein prenyltransferases"/>
    <property type="match status" value="1"/>
</dbReference>
<sequence length="401" mass="43413">MINLKRLGLQMMAGVLGIVVMAGSVMGADAEHVEKGEAAIAKGVAFLKGTQNADGSWTPQPGPGITAMAMQVMIDDPHVGLDDPSVLKALGYVLSKAQPNGSIADGDFLTNYNTSICLSALSRLKGDPKIDAVMKRAQDYLKSIQWAGQLDPNGKVIDKDHPYYGGAGYGKHGRPDMSNTQFMLQALHDSGLSSDDEAFQRALVFISRHQGVESNEMFKNGELALEGGFVYAVSLNKDNIGVPQSKASPEMEDEAKAGRPVSGLRAYGSMTYAGFKSLLYAGLTKNDPRVVAAYNWMRENYTFEQNPGMPEKVKLQGLFYYYMAAARALRVWGQEELVTPEGAKNWGNDLIDQLVSVQAADGSWINSADRWMEDDANLVTAYSLMSLQNATYPRSGGAGQE</sequence>
<dbReference type="GO" id="GO:0016740">
    <property type="term" value="F:transferase activity"/>
    <property type="evidence" value="ECO:0007669"/>
    <property type="project" value="UniProtKB-KW"/>
</dbReference>
<dbReference type="EMBL" id="CP036425">
    <property type="protein sequence ID" value="QDU33420.1"/>
    <property type="molecule type" value="Genomic_DNA"/>
</dbReference>
<evidence type="ECO:0000313" key="2">
    <source>
        <dbReference type="Proteomes" id="UP000317369"/>
    </source>
</evidence>
<dbReference type="CDD" id="cd00688">
    <property type="entry name" value="ISOPREN_C2_like"/>
    <property type="match status" value="1"/>
</dbReference>
<dbReference type="InterPro" id="IPR008930">
    <property type="entry name" value="Terpenoid_cyclase/PrenylTrfase"/>
</dbReference>